<sequence>MTIVTWLALYFIIWWTVLFAVLPFGVRSQAESGEVTSGTEPGAPVKPQLLKKALATTVVSAIILGVVKVALAMIEF</sequence>
<evidence type="ECO:0000313" key="3">
    <source>
        <dbReference type="Proteomes" id="UP000588017"/>
    </source>
</evidence>
<feature type="transmembrane region" description="Helical" evidence="1">
    <location>
        <begin position="53"/>
        <end position="74"/>
    </location>
</feature>
<keyword evidence="3" id="KW-1185">Reference proteome</keyword>
<name>A0A841K6C2_9HYPH</name>
<reference evidence="2 3" key="1">
    <citation type="submission" date="2020-08" db="EMBL/GenBank/DDBJ databases">
        <title>Genomic Encyclopedia of Type Strains, Phase IV (KMG-IV): sequencing the most valuable type-strain genomes for metagenomic binning, comparative biology and taxonomic classification.</title>
        <authorList>
            <person name="Goeker M."/>
        </authorList>
    </citation>
    <scope>NUCLEOTIDE SEQUENCE [LARGE SCALE GENOMIC DNA]</scope>
    <source>
        <strain evidence="2 3">DSM 101465</strain>
    </source>
</reference>
<evidence type="ECO:0000313" key="2">
    <source>
        <dbReference type="EMBL" id="MBB6167012.1"/>
    </source>
</evidence>
<dbReference type="RefSeq" id="WP_183332110.1">
    <property type="nucleotide sequence ID" value="NZ_BMHX01000001.1"/>
</dbReference>
<organism evidence="2 3">
    <name type="scientific">Chelatococcus composti</name>
    <dbReference type="NCBI Taxonomy" id="1743235"/>
    <lineage>
        <taxon>Bacteria</taxon>
        <taxon>Pseudomonadati</taxon>
        <taxon>Pseudomonadota</taxon>
        <taxon>Alphaproteobacteria</taxon>
        <taxon>Hyphomicrobiales</taxon>
        <taxon>Chelatococcaceae</taxon>
        <taxon>Chelatococcus</taxon>
    </lineage>
</organism>
<dbReference type="Pfam" id="PF07330">
    <property type="entry name" value="DUF1467"/>
    <property type="match status" value="1"/>
</dbReference>
<proteinExistence type="predicted"/>
<accession>A0A841K6C2</accession>
<dbReference type="InterPro" id="IPR009935">
    <property type="entry name" value="DUF1467"/>
</dbReference>
<evidence type="ECO:0000256" key="1">
    <source>
        <dbReference type="SAM" id="Phobius"/>
    </source>
</evidence>
<keyword evidence="1" id="KW-1133">Transmembrane helix</keyword>
<keyword evidence="1" id="KW-0812">Transmembrane</keyword>
<dbReference type="EMBL" id="JACHEH010000001">
    <property type="protein sequence ID" value="MBB6167012.1"/>
    <property type="molecule type" value="Genomic_DNA"/>
</dbReference>
<comment type="caution">
    <text evidence="2">The sequence shown here is derived from an EMBL/GenBank/DDBJ whole genome shotgun (WGS) entry which is preliminary data.</text>
</comment>
<gene>
    <name evidence="2" type="ORF">HNQ73_000620</name>
</gene>
<protein>
    <submittedName>
        <fullName evidence="2">Putative secreted protein</fullName>
    </submittedName>
</protein>
<dbReference type="Proteomes" id="UP000588017">
    <property type="component" value="Unassembled WGS sequence"/>
</dbReference>
<dbReference type="AlphaFoldDB" id="A0A841K6C2"/>
<feature type="transmembrane region" description="Helical" evidence="1">
    <location>
        <begin position="6"/>
        <end position="26"/>
    </location>
</feature>
<keyword evidence="1" id="KW-0472">Membrane</keyword>